<protein>
    <submittedName>
        <fullName evidence="2">Uncharacterized protein</fullName>
    </submittedName>
</protein>
<organism evidence="2 3">
    <name type="scientific">Leucocoprinus birnbaumii</name>
    <dbReference type="NCBI Taxonomy" id="56174"/>
    <lineage>
        <taxon>Eukaryota</taxon>
        <taxon>Fungi</taxon>
        <taxon>Dikarya</taxon>
        <taxon>Basidiomycota</taxon>
        <taxon>Agaricomycotina</taxon>
        <taxon>Agaricomycetes</taxon>
        <taxon>Agaricomycetidae</taxon>
        <taxon>Agaricales</taxon>
        <taxon>Agaricineae</taxon>
        <taxon>Agaricaceae</taxon>
        <taxon>Leucocoprinus</taxon>
    </lineage>
</organism>
<evidence type="ECO:0000313" key="3">
    <source>
        <dbReference type="Proteomes" id="UP001213000"/>
    </source>
</evidence>
<dbReference type="AlphaFoldDB" id="A0AAD5YYQ8"/>
<proteinExistence type="predicted"/>
<gene>
    <name evidence="2" type="ORF">NP233_g2915</name>
</gene>
<sequence length="245" mass="27192">MYSLFILEGIQDVIRVSAGLDIAHEGSTATAPGPATVFRSPTSASQAVHSPAEPSYQQLNVDDDDEELVGIFFEANMDSKESMNTKLVDGLVGHFADPSNTGDGTITKVDCRLYQPYGQLNSVGSVPTVQGTLIVNCMTPSAESEETFNDWYAEEHIPRLKAVPGWRSSRRYILVGNKLHSIMLTAREARDVPRYLALHEWEDRDGSFFETSEYKAAVDTPWRTKVMADVGEKQRFVMSYFGELA</sequence>
<dbReference type="Proteomes" id="UP001213000">
    <property type="component" value="Unassembled WGS sequence"/>
</dbReference>
<dbReference type="EMBL" id="JANIEX010000131">
    <property type="protein sequence ID" value="KAJ3572714.1"/>
    <property type="molecule type" value="Genomic_DNA"/>
</dbReference>
<dbReference type="InterPro" id="IPR011008">
    <property type="entry name" value="Dimeric_a/b-barrel"/>
</dbReference>
<evidence type="ECO:0000313" key="2">
    <source>
        <dbReference type="EMBL" id="KAJ3572714.1"/>
    </source>
</evidence>
<dbReference type="Gene3D" id="3.30.70.100">
    <property type="match status" value="1"/>
</dbReference>
<accession>A0AAD5YYQ8</accession>
<dbReference type="SUPFAM" id="SSF54909">
    <property type="entry name" value="Dimeric alpha+beta barrel"/>
    <property type="match status" value="1"/>
</dbReference>
<name>A0AAD5YYQ8_9AGAR</name>
<feature type="region of interest" description="Disordered" evidence="1">
    <location>
        <begin position="30"/>
        <end position="58"/>
    </location>
</feature>
<keyword evidence="3" id="KW-1185">Reference proteome</keyword>
<feature type="compositionally biased region" description="Polar residues" evidence="1">
    <location>
        <begin position="39"/>
        <end position="48"/>
    </location>
</feature>
<reference evidence="2" key="1">
    <citation type="submission" date="2022-07" db="EMBL/GenBank/DDBJ databases">
        <title>Genome Sequence of Leucocoprinus birnbaumii.</title>
        <authorList>
            <person name="Buettner E."/>
        </authorList>
    </citation>
    <scope>NUCLEOTIDE SEQUENCE</scope>
    <source>
        <strain evidence="2">VT141</strain>
    </source>
</reference>
<evidence type="ECO:0000256" key="1">
    <source>
        <dbReference type="SAM" id="MobiDB-lite"/>
    </source>
</evidence>
<comment type="caution">
    <text evidence="2">The sequence shown here is derived from an EMBL/GenBank/DDBJ whole genome shotgun (WGS) entry which is preliminary data.</text>
</comment>